<dbReference type="InterPro" id="IPR018451">
    <property type="entry name" value="NAF/FISL_domain"/>
</dbReference>
<dbReference type="EC" id="2.7.11.1" evidence="3"/>
<dbReference type="Pfam" id="PF03822">
    <property type="entry name" value="NAF"/>
    <property type="match status" value="1"/>
</dbReference>
<gene>
    <name evidence="17" type="ORF">SVIM_LOCUS18939</name>
</gene>
<dbReference type="GO" id="GO:0007165">
    <property type="term" value="P:signal transduction"/>
    <property type="evidence" value="ECO:0007669"/>
    <property type="project" value="InterPro"/>
</dbReference>
<dbReference type="PANTHER" id="PTHR43895:SF162">
    <property type="entry name" value="CBL-INTERACTING SERINE_THREONINE-PROTEIN KINASE 25"/>
    <property type="match status" value="1"/>
</dbReference>
<feature type="domain" description="NAF" evidence="16">
    <location>
        <begin position="297"/>
        <end position="322"/>
    </location>
</feature>
<evidence type="ECO:0000256" key="1">
    <source>
        <dbReference type="ARBA" id="ARBA00001936"/>
    </source>
</evidence>
<evidence type="ECO:0000256" key="4">
    <source>
        <dbReference type="ARBA" id="ARBA00022527"/>
    </source>
</evidence>
<evidence type="ECO:0000256" key="11">
    <source>
        <dbReference type="ARBA" id="ARBA00048679"/>
    </source>
</evidence>
<dbReference type="InterPro" id="IPR004041">
    <property type="entry name" value="NAF_dom"/>
</dbReference>
<dbReference type="PROSITE" id="PS50011">
    <property type="entry name" value="PROTEIN_KINASE_DOM"/>
    <property type="match status" value="1"/>
</dbReference>
<dbReference type="Gene3D" id="1.10.510.10">
    <property type="entry name" value="Transferase(Phosphotransferase) domain 1"/>
    <property type="match status" value="1"/>
</dbReference>
<keyword evidence="7" id="KW-0418">Kinase</keyword>
<dbReference type="InterPro" id="IPR011009">
    <property type="entry name" value="Kinase-like_dom_sf"/>
</dbReference>
<comment type="cofactor">
    <cofactor evidence="1">
        <name>Mn(2+)</name>
        <dbReference type="ChEBI" id="CHEBI:29035"/>
    </cofactor>
</comment>
<comment type="catalytic activity">
    <reaction evidence="11">
        <text>L-seryl-[protein] + ATP = O-phospho-L-seryl-[protein] + ADP + H(+)</text>
        <dbReference type="Rhea" id="RHEA:17989"/>
        <dbReference type="Rhea" id="RHEA-COMP:9863"/>
        <dbReference type="Rhea" id="RHEA-COMP:11604"/>
        <dbReference type="ChEBI" id="CHEBI:15378"/>
        <dbReference type="ChEBI" id="CHEBI:29999"/>
        <dbReference type="ChEBI" id="CHEBI:30616"/>
        <dbReference type="ChEBI" id="CHEBI:83421"/>
        <dbReference type="ChEBI" id="CHEBI:456216"/>
        <dbReference type="EC" id="2.7.11.1"/>
    </reaction>
</comment>
<dbReference type="FunFam" id="3.30.310.80:FF:000005">
    <property type="entry name" value="Non-specific serine/threonine protein kinase"/>
    <property type="match status" value="1"/>
</dbReference>
<dbReference type="AlphaFoldDB" id="A0A6N2K1V7"/>
<dbReference type="InterPro" id="IPR017441">
    <property type="entry name" value="Protein_kinase_ATP_BS"/>
</dbReference>
<dbReference type="FunFam" id="1.10.510.10:FF:000571">
    <property type="entry name" value="Maternal embryonic leucine zipper kinase"/>
    <property type="match status" value="1"/>
</dbReference>
<dbReference type="SUPFAM" id="SSF56112">
    <property type="entry name" value="Protein kinase-like (PK-like)"/>
    <property type="match status" value="1"/>
</dbReference>
<evidence type="ECO:0000256" key="14">
    <source>
        <dbReference type="RuleBase" id="RU000304"/>
    </source>
</evidence>
<evidence type="ECO:0000256" key="13">
    <source>
        <dbReference type="PROSITE-ProRule" id="PRU10141"/>
    </source>
</evidence>
<keyword evidence="5" id="KW-0808">Transferase</keyword>
<dbReference type="CDD" id="cd12195">
    <property type="entry name" value="CIPK_C"/>
    <property type="match status" value="1"/>
</dbReference>
<reference evidence="17" key="1">
    <citation type="submission" date="2019-03" db="EMBL/GenBank/DDBJ databases">
        <authorList>
            <person name="Mank J."/>
            <person name="Almeida P."/>
        </authorList>
    </citation>
    <scope>NUCLEOTIDE SEQUENCE</scope>
    <source>
        <strain evidence="17">78183</strain>
    </source>
</reference>
<evidence type="ECO:0000256" key="12">
    <source>
        <dbReference type="ARBA" id="ARBA00058225"/>
    </source>
</evidence>
<keyword evidence="4 14" id="KW-0723">Serine/threonine-protein kinase</keyword>
<protein>
    <recommendedName>
        <fullName evidence="3">non-specific serine/threonine protein kinase</fullName>
        <ecNumber evidence="3">2.7.11.1</ecNumber>
    </recommendedName>
</protein>
<dbReference type="InterPro" id="IPR008271">
    <property type="entry name" value="Ser/Thr_kinase_AS"/>
</dbReference>
<comment type="catalytic activity">
    <reaction evidence="10">
        <text>L-threonyl-[protein] + ATP = O-phospho-L-threonyl-[protein] + ADP + H(+)</text>
        <dbReference type="Rhea" id="RHEA:46608"/>
        <dbReference type="Rhea" id="RHEA-COMP:11060"/>
        <dbReference type="Rhea" id="RHEA-COMP:11605"/>
        <dbReference type="ChEBI" id="CHEBI:15378"/>
        <dbReference type="ChEBI" id="CHEBI:30013"/>
        <dbReference type="ChEBI" id="CHEBI:30616"/>
        <dbReference type="ChEBI" id="CHEBI:61977"/>
        <dbReference type="ChEBI" id="CHEBI:456216"/>
        <dbReference type="EC" id="2.7.11.1"/>
    </reaction>
</comment>
<dbReference type="PROSITE" id="PS00108">
    <property type="entry name" value="PROTEIN_KINASE_ST"/>
    <property type="match status" value="1"/>
</dbReference>
<evidence type="ECO:0000259" key="15">
    <source>
        <dbReference type="PROSITE" id="PS50011"/>
    </source>
</evidence>
<dbReference type="Gene3D" id="3.30.310.80">
    <property type="entry name" value="Kinase associated domain 1, KA1"/>
    <property type="match status" value="1"/>
</dbReference>
<evidence type="ECO:0000256" key="5">
    <source>
        <dbReference type="ARBA" id="ARBA00022679"/>
    </source>
</evidence>
<dbReference type="PANTHER" id="PTHR43895">
    <property type="entry name" value="CALCIUM/CALMODULIN-DEPENDENT PROTEIN KINASE KINASE-RELATED"/>
    <property type="match status" value="1"/>
</dbReference>
<keyword evidence="9" id="KW-0464">Manganese</keyword>
<dbReference type="PROSITE" id="PS50816">
    <property type="entry name" value="NAF"/>
    <property type="match status" value="1"/>
</dbReference>
<comment type="similarity">
    <text evidence="2">Belongs to the protein kinase superfamily. CAMK Ser/Thr protein kinase family. SNF1 subfamily.</text>
</comment>
<evidence type="ECO:0000256" key="10">
    <source>
        <dbReference type="ARBA" id="ARBA00047899"/>
    </source>
</evidence>
<evidence type="ECO:0000313" key="17">
    <source>
        <dbReference type="EMBL" id="VFU21997.1"/>
    </source>
</evidence>
<dbReference type="Pfam" id="PF00069">
    <property type="entry name" value="Pkinase"/>
    <property type="match status" value="1"/>
</dbReference>
<dbReference type="GO" id="GO:0005524">
    <property type="term" value="F:ATP binding"/>
    <property type="evidence" value="ECO:0007669"/>
    <property type="project" value="UniProtKB-UniRule"/>
</dbReference>
<dbReference type="SMART" id="SM00220">
    <property type="entry name" value="S_TKc"/>
    <property type="match status" value="1"/>
</dbReference>
<evidence type="ECO:0000256" key="7">
    <source>
        <dbReference type="ARBA" id="ARBA00022777"/>
    </source>
</evidence>
<dbReference type="EMBL" id="CAADRP010000025">
    <property type="protein sequence ID" value="VFU21997.1"/>
    <property type="molecule type" value="Genomic_DNA"/>
</dbReference>
<keyword evidence="8 13" id="KW-0067">ATP-binding</keyword>
<evidence type="ECO:0000256" key="3">
    <source>
        <dbReference type="ARBA" id="ARBA00012513"/>
    </source>
</evidence>
<organism evidence="17">
    <name type="scientific">Salix viminalis</name>
    <name type="common">Common osier</name>
    <name type="synonym">Basket willow</name>
    <dbReference type="NCBI Taxonomy" id="40686"/>
    <lineage>
        <taxon>Eukaryota</taxon>
        <taxon>Viridiplantae</taxon>
        <taxon>Streptophyta</taxon>
        <taxon>Embryophyta</taxon>
        <taxon>Tracheophyta</taxon>
        <taxon>Spermatophyta</taxon>
        <taxon>Magnoliopsida</taxon>
        <taxon>eudicotyledons</taxon>
        <taxon>Gunneridae</taxon>
        <taxon>Pentapetalae</taxon>
        <taxon>rosids</taxon>
        <taxon>fabids</taxon>
        <taxon>Malpighiales</taxon>
        <taxon>Salicaceae</taxon>
        <taxon>Saliceae</taxon>
        <taxon>Salix</taxon>
    </lineage>
</organism>
<feature type="binding site" evidence="13">
    <location>
        <position position="40"/>
    </location>
    <ligand>
        <name>ATP</name>
        <dbReference type="ChEBI" id="CHEBI:30616"/>
    </ligand>
</feature>
<accession>A0A6N2K1V7</accession>
<keyword evidence="6 13" id="KW-0547">Nucleotide-binding</keyword>
<dbReference type="InterPro" id="IPR000719">
    <property type="entry name" value="Prot_kinase_dom"/>
</dbReference>
<evidence type="ECO:0000256" key="6">
    <source>
        <dbReference type="ARBA" id="ARBA00022741"/>
    </source>
</evidence>
<sequence>MAEIQILFGKYEMGRLLGKGTFAKVYYGKHLVTGESVAIKVINKDQVRREGMMDQIQTEISVMHLVRHPTCDQGSHGDEDQDILHHGVCSRWRVVRQSSQRKARRRSCSKIFPATNQRHYCHSRGVYHRDLKPENLLLDEDENLKISDFGLSALREQFLQDKLLHTLCGTPAYVAPEVLRKKGYDGSKADIWSCGVILYVLLAGFLPFQDENVMKMYRKIFKAEYEFHPWFSMLDVSRFLVADPERRITIPTIMRNHWFLKGFSRPMAFPIQESIMDMIVQDQELDSCSAVAKPKASSPKFFNAFELISSMSSGFDLSGLFETEKKPGSVFTSKASASAIMEKIGGVAEGLDFKVAKVEDFKVRLQGPCEGRKGRLAVTAEVFEVAPEVAVVEFSKSSGDTLEYAKFCEEDVRPGLKDIVWTWQGDNV</sequence>
<proteinExistence type="inferred from homology"/>
<evidence type="ECO:0000256" key="8">
    <source>
        <dbReference type="ARBA" id="ARBA00022840"/>
    </source>
</evidence>
<comment type="function">
    <text evidence="12">CIPK serine-threonine protein kinases interact with CBL proteins. Binding of a CBL protein to the regulatory NAF domain of CIPK protein lead to the activation of the kinase in a calcium-dependent manner.</text>
</comment>
<dbReference type="PROSITE" id="PS00107">
    <property type="entry name" value="PROTEIN_KINASE_ATP"/>
    <property type="match status" value="1"/>
</dbReference>
<evidence type="ECO:0000256" key="2">
    <source>
        <dbReference type="ARBA" id="ARBA00006234"/>
    </source>
</evidence>
<dbReference type="GO" id="GO:0004674">
    <property type="term" value="F:protein serine/threonine kinase activity"/>
    <property type="evidence" value="ECO:0007669"/>
    <property type="project" value="UniProtKB-KW"/>
</dbReference>
<name>A0A6N2K1V7_SALVM</name>
<evidence type="ECO:0000259" key="16">
    <source>
        <dbReference type="PROSITE" id="PS50816"/>
    </source>
</evidence>
<evidence type="ECO:0000256" key="9">
    <source>
        <dbReference type="ARBA" id="ARBA00023211"/>
    </source>
</evidence>
<feature type="domain" description="Protein kinase" evidence="15">
    <location>
        <begin position="11"/>
        <end position="260"/>
    </location>
</feature>